<dbReference type="SUPFAM" id="SSF82771">
    <property type="entry name" value="GIY-YIG endonuclease"/>
    <property type="match status" value="1"/>
</dbReference>
<evidence type="ECO:0000313" key="3">
    <source>
        <dbReference type="EMBL" id="OHA57021.1"/>
    </source>
</evidence>
<reference evidence="3 4" key="1">
    <citation type="journal article" date="2016" name="Nat. Commun.">
        <title>Thousands of microbial genomes shed light on interconnected biogeochemical processes in an aquifer system.</title>
        <authorList>
            <person name="Anantharaman K."/>
            <person name="Brown C.T."/>
            <person name="Hug L.A."/>
            <person name="Sharon I."/>
            <person name="Castelle C.J."/>
            <person name="Probst A.J."/>
            <person name="Thomas B.C."/>
            <person name="Singh A."/>
            <person name="Wilkins M.J."/>
            <person name="Karaoz U."/>
            <person name="Brodie E.L."/>
            <person name="Williams K.H."/>
            <person name="Hubbard S.S."/>
            <person name="Banfield J.F."/>
        </authorList>
    </citation>
    <scope>NUCLEOTIDE SEQUENCE [LARGE SCALE GENOMIC DNA]</scope>
</reference>
<dbReference type="PANTHER" id="PTHR34477">
    <property type="entry name" value="UPF0213 PROTEIN YHBQ"/>
    <property type="match status" value="1"/>
</dbReference>
<protein>
    <recommendedName>
        <fullName evidence="2">GIY-YIG domain-containing protein</fullName>
    </recommendedName>
</protein>
<name>A0A1G2QAP9_9BACT</name>
<dbReference type="PANTHER" id="PTHR34477:SF1">
    <property type="entry name" value="UPF0213 PROTEIN YHBQ"/>
    <property type="match status" value="1"/>
</dbReference>
<evidence type="ECO:0000313" key="4">
    <source>
        <dbReference type="Proteomes" id="UP000176494"/>
    </source>
</evidence>
<dbReference type="EMBL" id="MHTG01000023">
    <property type="protein sequence ID" value="OHA57021.1"/>
    <property type="molecule type" value="Genomic_DNA"/>
</dbReference>
<feature type="domain" description="GIY-YIG" evidence="2">
    <location>
        <begin position="1"/>
        <end position="78"/>
    </location>
</feature>
<dbReference type="Proteomes" id="UP000176494">
    <property type="component" value="Unassembled WGS sequence"/>
</dbReference>
<evidence type="ECO:0000256" key="1">
    <source>
        <dbReference type="ARBA" id="ARBA00007435"/>
    </source>
</evidence>
<dbReference type="CDD" id="cd10449">
    <property type="entry name" value="GIY-YIG_SLX1_like"/>
    <property type="match status" value="1"/>
</dbReference>
<comment type="similarity">
    <text evidence="1">Belongs to the UPF0213 family.</text>
</comment>
<dbReference type="Gene3D" id="3.40.1440.10">
    <property type="entry name" value="GIY-YIG endonuclease"/>
    <property type="match status" value="1"/>
</dbReference>
<organism evidence="3 4">
    <name type="scientific">Candidatus Vogelbacteria bacterium GWA1_51_14</name>
    <dbReference type="NCBI Taxonomy" id="1802435"/>
    <lineage>
        <taxon>Bacteria</taxon>
        <taxon>Candidatus Vogeliibacteriota</taxon>
    </lineage>
</organism>
<dbReference type="Pfam" id="PF01541">
    <property type="entry name" value="GIY-YIG"/>
    <property type="match status" value="1"/>
</dbReference>
<accession>A0A1G2QAP9</accession>
<dbReference type="InterPro" id="IPR035901">
    <property type="entry name" value="GIY-YIG_endonuc_sf"/>
</dbReference>
<dbReference type="InterPro" id="IPR050190">
    <property type="entry name" value="UPF0213_domain"/>
</dbReference>
<dbReference type="PROSITE" id="PS50164">
    <property type="entry name" value="GIY_YIG"/>
    <property type="match status" value="1"/>
</dbReference>
<sequence length="88" mass="10500">MTYYVYVLKSSKDNKLYIGCTQDLKKRLAMHNSGQVKSTRSRRPFELIYSEGYDDKYQAFYRERFYKTAKGKREVKSKIEKINHCGIV</sequence>
<dbReference type="STRING" id="1802435.A2114_01250"/>
<proteinExistence type="inferred from homology"/>
<dbReference type="InterPro" id="IPR000305">
    <property type="entry name" value="GIY-YIG_endonuc"/>
</dbReference>
<dbReference type="AlphaFoldDB" id="A0A1G2QAP9"/>
<evidence type="ECO:0000259" key="2">
    <source>
        <dbReference type="PROSITE" id="PS50164"/>
    </source>
</evidence>
<gene>
    <name evidence="3" type="ORF">A2114_01250</name>
</gene>
<comment type="caution">
    <text evidence="3">The sequence shown here is derived from an EMBL/GenBank/DDBJ whole genome shotgun (WGS) entry which is preliminary data.</text>
</comment>